<gene>
    <name evidence="1" type="ORF">N1M2_167</name>
</gene>
<evidence type="ECO:0000313" key="1">
    <source>
        <dbReference type="EMBL" id="QGH72030.1"/>
    </source>
</evidence>
<organism evidence="1 2">
    <name type="scientific">Klebsiella phage N1M2</name>
    <dbReference type="NCBI Taxonomy" id="2664939"/>
    <lineage>
        <taxon>Viruses</taxon>
        <taxon>Duplodnaviria</taxon>
        <taxon>Heunggongvirae</taxon>
        <taxon>Uroviricota</taxon>
        <taxon>Caudoviricetes</taxon>
        <taxon>Chimalliviridae</taxon>
        <taxon>Nimduovirus</taxon>
        <taxon>Nimduovirus N1M2</taxon>
    </lineage>
</organism>
<accession>A0A6B7ZEW1</accession>
<reference evidence="1 2" key="1">
    <citation type="submission" date="2019-11" db="EMBL/GenBank/DDBJ databases">
        <authorList>
            <person name="Lewis R."/>
            <person name="Clooney A.G."/>
            <person name="Stockdale S.R."/>
            <person name="Buttimer C."/>
            <person name="Draper L.A."/>
            <person name="Ross R.P."/>
            <person name="Hill C."/>
        </authorList>
    </citation>
    <scope>NUCLEOTIDE SEQUENCE [LARGE SCALE GENOMIC DNA]</scope>
</reference>
<sequence length="284" mass="31725">MKTILAIVIMLFSLSSFAEVDYSKEAMDARCGDGQEMIYWNKIAKTGAEVKVCLNGDMVSGGFYMPDGDDMVYTSPLILTHVQVTKDYEAVIVQNLPMAFRFQHKYDGRADYAYLFDMGTESENSRPVALDPTLAYSNIIGLREAKRGTFSIDPVKPVEKKVKTTQENTQIKTSDAVGDRCAPGDIVFYGKTVKGNKEVLVCRWNDNVFYRFGKIGKKPDMDLKEDISNIGVANELVSIPNGDVYYHTGYEDGREVLIVSRGKDTLATIDLDQRSVVNNIKALF</sequence>
<proteinExistence type="predicted"/>
<evidence type="ECO:0000313" key="2">
    <source>
        <dbReference type="Proteomes" id="UP000464669"/>
    </source>
</evidence>
<dbReference type="Proteomes" id="UP000464669">
    <property type="component" value="Segment"/>
</dbReference>
<keyword evidence="2" id="KW-1185">Reference proteome</keyword>
<dbReference type="EMBL" id="MN642089">
    <property type="protein sequence ID" value="QGH72030.1"/>
    <property type="molecule type" value="Genomic_DNA"/>
</dbReference>
<protein>
    <submittedName>
        <fullName evidence="1">Uncharacterized protein</fullName>
    </submittedName>
</protein>
<name>A0A6B7ZEW1_9CAUD</name>